<reference evidence="2" key="1">
    <citation type="journal article" date="2010" name="Science">
        <title>Signatures of adaptation to obligate biotrophy in the Hyaloperonospora arabidopsidis genome.</title>
        <authorList>
            <person name="Baxter L."/>
            <person name="Tripathy S."/>
            <person name="Ishaque N."/>
            <person name="Boot N."/>
            <person name="Cabral A."/>
            <person name="Kemen E."/>
            <person name="Thines M."/>
            <person name="Ah-Fong A."/>
            <person name="Anderson R."/>
            <person name="Badejoko W."/>
            <person name="Bittner-Eddy P."/>
            <person name="Boore J.L."/>
            <person name="Chibucos M.C."/>
            <person name="Coates M."/>
            <person name="Dehal P."/>
            <person name="Delehaunty K."/>
            <person name="Dong S."/>
            <person name="Downton P."/>
            <person name="Dumas B."/>
            <person name="Fabro G."/>
            <person name="Fronick C."/>
            <person name="Fuerstenberg S.I."/>
            <person name="Fulton L."/>
            <person name="Gaulin E."/>
            <person name="Govers F."/>
            <person name="Hughes L."/>
            <person name="Humphray S."/>
            <person name="Jiang R.H."/>
            <person name="Judelson H."/>
            <person name="Kamoun S."/>
            <person name="Kyung K."/>
            <person name="Meijer H."/>
            <person name="Minx P."/>
            <person name="Morris P."/>
            <person name="Nelson J."/>
            <person name="Phuntumart V."/>
            <person name="Qutob D."/>
            <person name="Rehmany A."/>
            <person name="Rougon-Cardoso A."/>
            <person name="Ryden P."/>
            <person name="Torto-Alalibo T."/>
            <person name="Studholme D."/>
            <person name="Wang Y."/>
            <person name="Win J."/>
            <person name="Wood J."/>
            <person name="Clifton S.W."/>
            <person name="Rogers J."/>
            <person name="Van den Ackerveken G."/>
            <person name="Jones J.D."/>
            <person name="McDowell J.M."/>
            <person name="Beynon J."/>
            <person name="Tyler B.M."/>
        </authorList>
    </citation>
    <scope>NUCLEOTIDE SEQUENCE [LARGE SCALE GENOMIC DNA]</scope>
    <source>
        <strain evidence="2">Emoy2</strain>
    </source>
</reference>
<protein>
    <submittedName>
        <fullName evidence="1">Uncharacterized protein</fullName>
    </submittedName>
</protein>
<keyword evidence="2" id="KW-1185">Reference proteome</keyword>
<dbReference type="EnsemblProtists" id="HpaT813263">
    <property type="protein sequence ID" value="HpaP813263"/>
    <property type="gene ID" value="HpaG813263"/>
</dbReference>
<dbReference type="InParanoid" id="M4C2E8"/>
<accession>M4C2E8</accession>
<dbReference type="AlphaFoldDB" id="M4C2E8"/>
<reference evidence="1" key="2">
    <citation type="submission" date="2015-06" db="UniProtKB">
        <authorList>
            <consortium name="EnsemblProtists"/>
        </authorList>
    </citation>
    <scope>IDENTIFICATION</scope>
    <source>
        <strain evidence="1">Emoy2</strain>
    </source>
</reference>
<organism evidence="1 2">
    <name type="scientific">Hyaloperonospora arabidopsidis (strain Emoy2)</name>
    <name type="common">Downy mildew agent</name>
    <name type="synonym">Peronospora arabidopsidis</name>
    <dbReference type="NCBI Taxonomy" id="559515"/>
    <lineage>
        <taxon>Eukaryota</taxon>
        <taxon>Sar</taxon>
        <taxon>Stramenopiles</taxon>
        <taxon>Oomycota</taxon>
        <taxon>Peronosporomycetes</taxon>
        <taxon>Peronosporales</taxon>
        <taxon>Peronosporaceae</taxon>
        <taxon>Hyaloperonospora</taxon>
    </lineage>
</organism>
<dbReference type="EMBL" id="JH598127">
    <property type="status" value="NOT_ANNOTATED_CDS"/>
    <property type="molecule type" value="Genomic_DNA"/>
</dbReference>
<evidence type="ECO:0000313" key="2">
    <source>
        <dbReference type="Proteomes" id="UP000011713"/>
    </source>
</evidence>
<name>M4C2E8_HYAAE</name>
<dbReference type="VEuPathDB" id="FungiDB:HpaG813263"/>
<sequence>MEPYSGRCGPTSSCMRLAMPQLSCHVLRRRITWPTACLDHCLDKAVHFLDTSLNARTTNRM</sequence>
<proteinExistence type="predicted"/>
<dbReference type="Proteomes" id="UP000011713">
    <property type="component" value="Unassembled WGS sequence"/>
</dbReference>
<dbReference type="HOGENOM" id="CLU_2927503_0_0_1"/>
<evidence type="ECO:0000313" key="1">
    <source>
        <dbReference type="EnsemblProtists" id="HpaP813263"/>
    </source>
</evidence>